<sequence>MQRIINGVAQQVLGTCRCPQCTGHAGHAVRSFGRSNVNARPRFTTSSTYWLSGIFAAAATFDAGQKIRRRDKWDEAIAEKKRELSYSIAAEEIVVPEQASEVLAIGDAQHVIRNEPIVCNFASHGLEDAHMHHASPGHRTPTKTKRSHKAQLLDELRNPQHYADLVDPSATLLEQVLEEQPRSIHTGSTLKQHRLAPESVYLSKRLKSHDRSSWTPKKAEIVNLSTNLLQMTILLHLYDTKYLVDYEDMPTTIQDLLKLPQKQLLNENRNLLQDLKRAWKALPDLRDYQRREPTITLARYASQDTSPSWFKPPSHLSQELRNNFAATRKEIQENLMIDAQSARHENVTAVIRLLASTFHSLNTSRTSPDLMTYNIMIAGFSDNNLKTLTGHTIAALRRCQLRPNETTVATVLQHYLKYGDADRFNRWIDLFNGENGGLSLSRHQEIRESQLSSQLRVKDGFAHKIVQLQQVSSKVLSAMIAGTLHFRGLDAALEQCDLSGSRDSPLNMHTFGPLLRDCAARRDMDNGKRFWAGVCELKARARIVASRGQRPEPIPRHVFAAMLNLCQRMEDRELYAQIADQAQDAWPGELQTIMRINKTCQQASTNNGLEQHVVESGPPSVVVMHERHHELQEESSQPPSGNHDAQDEEEQTQYAYAAKRPPEASVRWNDTRQRSWSRQDGRSIYTPPLHAAQEQYLML</sequence>
<feature type="region of interest" description="Disordered" evidence="1">
    <location>
        <begin position="628"/>
        <end position="687"/>
    </location>
</feature>
<accession>A0A6H0XWR6</accession>
<evidence type="ECO:0000256" key="1">
    <source>
        <dbReference type="SAM" id="MobiDB-lite"/>
    </source>
</evidence>
<dbReference type="InterPro" id="IPR011990">
    <property type="entry name" value="TPR-like_helical_dom_sf"/>
</dbReference>
<dbReference type="OrthoDB" id="185373at2759"/>
<gene>
    <name evidence="2" type="ORF">AMS68_004710</name>
</gene>
<evidence type="ECO:0000313" key="2">
    <source>
        <dbReference type="EMBL" id="QIW99192.1"/>
    </source>
</evidence>
<dbReference type="Gene3D" id="1.25.40.10">
    <property type="entry name" value="Tetratricopeptide repeat domain"/>
    <property type="match status" value="1"/>
</dbReference>
<dbReference type="AlphaFoldDB" id="A0A6H0XWR6"/>
<protein>
    <submittedName>
        <fullName evidence="2">Uncharacterized protein</fullName>
    </submittedName>
</protein>
<organism evidence="2 3">
    <name type="scientific">Peltaster fructicola</name>
    <dbReference type="NCBI Taxonomy" id="286661"/>
    <lineage>
        <taxon>Eukaryota</taxon>
        <taxon>Fungi</taxon>
        <taxon>Dikarya</taxon>
        <taxon>Ascomycota</taxon>
        <taxon>Pezizomycotina</taxon>
        <taxon>Dothideomycetes</taxon>
        <taxon>Dothideomycetes incertae sedis</taxon>
        <taxon>Peltaster</taxon>
    </lineage>
</organism>
<name>A0A6H0XWR6_9PEZI</name>
<dbReference type="Proteomes" id="UP000503462">
    <property type="component" value="Chromosome 3"/>
</dbReference>
<dbReference type="EMBL" id="CP051141">
    <property type="protein sequence ID" value="QIW99192.1"/>
    <property type="molecule type" value="Genomic_DNA"/>
</dbReference>
<reference evidence="2 3" key="1">
    <citation type="journal article" date="2016" name="Sci. Rep.">
        <title>Peltaster fructicola genome reveals evolution from an invasive phytopathogen to an ectophytic parasite.</title>
        <authorList>
            <person name="Xu C."/>
            <person name="Chen H."/>
            <person name="Gleason M.L."/>
            <person name="Xu J.R."/>
            <person name="Liu H."/>
            <person name="Zhang R."/>
            <person name="Sun G."/>
        </authorList>
    </citation>
    <scope>NUCLEOTIDE SEQUENCE [LARGE SCALE GENOMIC DNA]</scope>
    <source>
        <strain evidence="2 3">LNHT1506</strain>
    </source>
</reference>
<keyword evidence="3" id="KW-1185">Reference proteome</keyword>
<proteinExistence type="predicted"/>
<evidence type="ECO:0000313" key="3">
    <source>
        <dbReference type="Proteomes" id="UP000503462"/>
    </source>
</evidence>
<feature type="compositionally biased region" description="Basic and acidic residues" evidence="1">
    <location>
        <begin position="669"/>
        <end position="681"/>
    </location>
</feature>